<evidence type="ECO:0000313" key="1">
    <source>
        <dbReference type="EMBL" id="KAL0409719.1"/>
    </source>
</evidence>
<reference evidence="1" key="1">
    <citation type="submission" date="2020-06" db="EMBL/GenBank/DDBJ databases">
        <authorList>
            <person name="Li T."/>
            <person name="Hu X."/>
            <person name="Zhang T."/>
            <person name="Song X."/>
            <person name="Zhang H."/>
            <person name="Dai N."/>
            <person name="Sheng W."/>
            <person name="Hou X."/>
            <person name="Wei L."/>
        </authorList>
    </citation>
    <scope>NUCLEOTIDE SEQUENCE</scope>
    <source>
        <strain evidence="1">G02</strain>
        <tissue evidence="1">Leaf</tissue>
    </source>
</reference>
<protein>
    <submittedName>
        <fullName evidence="1">Uncharacterized protein</fullName>
    </submittedName>
</protein>
<comment type="caution">
    <text evidence="1">The sequence shown here is derived from an EMBL/GenBank/DDBJ whole genome shotgun (WGS) entry which is preliminary data.</text>
</comment>
<dbReference type="AlphaFoldDB" id="A0AAW2TYB1"/>
<proteinExistence type="predicted"/>
<organism evidence="1">
    <name type="scientific">Sesamum radiatum</name>
    <name type="common">Black benniseed</name>
    <dbReference type="NCBI Taxonomy" id="300843"/>
    <lineage>
        <taxon>Eukaryota</taxon>
        <taxon>Viridiplantae</taxon>
        <taxon>Streptophyta</taxon>
        <taxon>Embryophyta</taxon>
        <taxon>Tracheophyta</taxon>
        <taxon>Spermatophyta</taxon>
        <taxon>Magnoliopsida</taxon>
        <taxon>eudicotyledons</taxon>
        <taxon>Gunneridae</taxon>
        <taxon>Pentapetalae</taxon>
        <taxon>asterids</taxon>
        <taxon>lamiids</taxon>
        <taxon>Lamiales</taxon>
        <taxon>Pedaliaceae</taxon>
        <taxon>Sesamum</taxon>
    </lineage>
</organism>
<sequence length="70" mass="7763">MHAYHGVCIKWRPPFAFRRLIDEEEEEVGGNEAVASSPGEVERTVQDLVAVHPLSSMDWGSSTLKTSHIA</sequence>
<reference evidence="1" key="2">
    <citation type="journal article" date="2024" name="Plant">
        <title>Genomic evolution and insights into agronomic trait innovations of Sesamum species.</title>
        <authorList>
            <person name="Miao H."/>
            <person name="Wang L."/>
            <person name="Qu L."/>
            <person name="Liu H."/>
            <person name="Sun Y."/>
            <person name="Le M."/>
            <person name="Wang Q."/>
            <person name="Wei S."/>
            <person name="Zheng Y."/>
            <person name="Lin W."/>
            <person name="Duan Y."/>
            <person name="Cao H."/>
            <person name="Xiong S."/>
            <person name="Wang X."/>
            <person name="Wei L."/>
            <person name="Li C."/>
            <person name="Ma Q."/>
            <person name="Ju M."/>
            <person name="Zhao R."/>
            <person name="Li G."/>
            <person name="Mu C."/>
            <person name="Tian Q."/>
            <person name="Mei H."/>
            <person name="Zhang T."/>
            <person name="Gao T."/>
            <person name="Zhang H."/>
        </authorList>
    </citation>
    <scope>NUCLEOTIDE SEQUENCE</scope>
    <source>
        <strain evidence="1">G02</strain>
    </source>
</reference>
<dbReference type="EMBL" id="JACGWJ010000007">
    <property type="protein sequence ID" value="KAL0409719.1"/>
    <property type="molecule type" value="Genomic_DNA"/>
</dbReference>
<accession>A0AAW2TYB1</accession>
<gene>
    <name evidence="1" type="ORF">Sradi_1906300</name>
</gene>
<name>A0AAW2TYB1_SESRA</name>